<reference evidence="1 2" key="1">
    <citation type="submission" date="2024-10" db="EMBL/GenBank/DDBJ databases">
        <authorList>
            <person name="Kim D."/>
        </authorList>
    </citation>
    <scope>NUCLEOTIDE SEQUENCE [LARGE SCALE GENOMIC DNA]</scope>
    <source>
        <strain evidence="1">BH-2024</strain>
    </source>
</reference>
<gene>
    <name evidence="1" type="ORF">niasHT_031719</name>
</gene>
<comment type="caution">
    <text evidence="1">The sequence shown here is derived from an EMBL/GenBank/DDBJ whole genome shotgun (WGS) entry which is preliminary data.</text>
</comment>
<protein>
    <submittedName>
        <fullName evidence="1">Uncharacterized protein</fullName>
    </submittedName>
</protein>
<sequence>MQSLQNAGTAQKGHGLSPKLLKELLLFVPSTAWPSRRFLIINSLFFRLLTNGKSLVNWLTPYNIKVKGVKGSLPNEYYLLYVLCLSLDHNT</sequence>
<proteinExistence type="predicted"/>
<evidence type="ECO:0000313" key="1">
    <source>
        <dbReference type="EMBL" id="KAL3084834.1"/>
    </source>
</evidence>
<dbReference type="EMBL" id="JBICBT010001070">
    <property type="protein sequence ID" value="KAL3084834.1"/>
    <property type="molecule type" value="Genomic_DNA"/>
</dbReference>
<dbReference type="AlphaFoldDB" id="A0ABD2IY56"/>
<evidence type="ECO:0000313" key="2">
    <source>
        <dbReference type="Proteomes" id="UP001620626"/>
    </source>
</evidence>
<dbReference type="Proteomes" id="UP001620626">
    <property type="component" value="Unassembled WGS sequence"/>
</dbReference>
<accession>A0ABD2IY56</accession>
<organism evidence="1 2">
    <name type="scientific">Heterodera trifolii</name>
    <dbReference type="NCBI Taxonomy" id="157864"/>
    <lineage>
        <taxon>Eukaryota</taxon>
        <taxon>Metazoa</taxon>
        <taxon>Ecdysozoa</taxon>
        <taxon>Nematoda</taxon>
        <taxon>Chromadorea</taxon>
        <taxon>Rhabditida</taxon>
        <taxon>Tylenchina</taxon>
        <taxon>Tylenchomorpha</taxon>
        <taxon>Tylenchoidea</taxon>
        <taxon>Heteroderidae</taxon>
        <taxon>Heteroderinae</taxon>
        <taxon>Heterodera</taxon>
    </lineage>
</organism>
<keyword evidence="2" id="KW-1185">Reference proteome</keyword>
<name>A0ABD2IY56_9BILA</name>